<dbReference type="GeneID" id="14867988"/>
<feature type="transmembrane region" description="Helical" evidence="1">
    <location>
        <begin position="111"/>
        <end position="128"/>
    </location>
</feature>
<reference evidence="3" key="1">
    <citation type="journal article" date="2011" name="Genome Res.">
        <title>Phylogeny-wide analysis of social amoeba genomes highlights ancient origins for complex intercellular communication.</title>
        <authorList>
            <person name="Heidel A.J."/>
            <person name="Lawal H.M."/>
            <person name="Felder M."/>
            <person name="Schilde C."/>
            <person name="Helps N.R."/>
            <person name="Tunggal B."/>
            <person name="Rivero F."/>
            <person name="John U."/>
            <person name="Schleicher M."/>
            <person name="Eichinger L."/>
            <person name="Platzer M."/>
            <person name="Noegel A.A."/>
            <person name="Schaap P."/>
            <person name="Gloeckner G."/>
        </authorList>
    </citation>
    <scope>NUCLEOTIDE SEQUENCE [LARGE SCALE GENOMIC DNA]</scope>
    <source>
        <strain evidence="3">SH3</strain>
    </source>
</reference>
<feature type="transmembrane region" description="Helical" evidence="1">
    <location>
        <begin position="172"/>
        <end position="195"/>
    </location>
</feature>
<feature type="transmembrane region" description="Helical" evidence="1">
    <location>
        <begin position="49"/>
        <end position="77"/>
    </location>
</feature>
<gene>
    <name evidence="2" type="ORF">DFA_09490</name>
</gene>
<accession>F4Q7S1</accession>
<protein>
    <recommendedName>
        <fullName evidence="4">Transmembrane protein</fullName>
    </recommendedName>
</protein>
<evidence type="ECO:0008006" key="4">
    <source>
        <dbReference type="Google" id="ProtNLM"/>
    </source>
</evidence>
<keyword evidence="3" id="KW-1185">Reference proteome</keyword>
<dbReference type="AlphaFoldDB" id="F4Q7S1"/>
<name>F4Q7S1_CACFS</name>
<dbReference type="RefSeq" id="XP_004352146.1">
    <property type="nucleotide sequence ID" value="XM_004352094.1"/>
</dbReference>
<dbReference type="KEGG" id="dfa:DFA_09490"/>
<dbReference type="Proteomes" id="UP000007797">
    <property type="component" value="Unassembled WGS sequence"/>
</dbReference>
<keyword evidence="1" id="KW-0812">Transmembrane</keyword>
<keyword evidence="1" id="KW-1133">Transmembrane helix</keyword>
<evidence type="ECO:0000313" key="3">
    <source>
        <dbReference type="Proteomes" id="UP000007797"/>
    </source>
</evidence>
<keyword evidence="1" id="KW-0472">Membrane</keyword>
<evidence type="ECO:0000256" key="1">
    <source>
        <dbReference type="SAM" id="Phobius"/>
    </source>
</evidence>
<feature type="transmembrane region" description="Helical" evidence="1">
    <location>
        <begin position="19"/>
        <end position="37"/>
    </location>
</feature>
<dbReference type="EMBL" id="GL883025">
    <property type="protein sequence ID" value="EGG15821.1"/>
    <property type="molecule type" value="Genomic_DNA"/>
</dbReference>
<proteinExistence type="predicted"/>
<organism evidence="2 3">
    <name type="scientific">Cavenderia fasciculata</name>
    <name type="common">Slime mold</name>
    <name type="synonym">Dictyostelium fasciculatum</name>
    <dbReference type="NCBI Taxonomy" id="261658"/>
    <lineage>
        <taxon>Eukaryota</taxon>
        <taxon>Amoebozoa</taxon>
        <taxon>Evosea</taxon>
        <taxon>Eumycetozoa</taxon>
        <taxon>Dictyostelia</taxon>
        <taxon>Acytosteliales</taxon>
        <taxon>Cavenderiaceae</taxon>
        <taxon>Cavenderia</taxon>
    </lineage>
</organism>
<sequence length="316" mass="37848">MVFCVLTLIRRWSMPQKLLNVRVLAFLYIYPFQTVGYQVREYPFPYNQLILIGTLVINGVWCKMGTFMVIMTLAWKFQRIQFIYRLEKFIRPILTISTFLVSYLYKEKAYYILGPYFFIASQGILFCIQINKMVNNINLEFQAKLNLLPWYVHEKKFIRNPFINNLLNTKSILFMAFNFRSIVFCVINTLVRYWYFPSQERKTIQDKIQSDSWSLWIEMLHLYVTSSVELEWNDILPFIITKFKLSISNFWKHNLHNNNNNVNNNNIFNEMAPPPINNNNNVNDHNNNNNDTNDILKYAQKNLTPTIRQRKIDIIN</sequence>
<evidence type="ECO:0000313" key="2">
    <source>
        <dbReference type="EMBL" id="EGG15821.1"/>
    </source>
</evidence>